<dbReference type="EMBL" id="CM008963">
    <property type="protein sequence ID" value="PNW87322.1"/>
    <property type="molecule type" value="Genomic_DNA"/>
</dbReference>
<evidence type="ECO:0000256" key="3">
    <source>
        <dbReference type="ARBA" id="ARBA00022801"/>
    </source>
</evidence>
<dbReference type="Gramene" id="PNW87322">
    <property type="protein sequence ID" value="PNW87322"/>
    <property type="gene ID" value="CHLRE_02g117900v5"/>
</dbReference>
<dbReference type="Gene3D" id="1.20.1500.20">
    <property type="match status" value="1"/>
</dbReference>
<keyword evidence="12" id="KW-1185">Reference proteome</keyword>
<dbReference type="InterPro" id="IPR016438">
    <property type="entry name" value="SKI2-like"/>
</dbReference>
<dbReference type="AlphaFoldDB" id="A0A2K3E3F4"/>
<reference evidence="11 12" key="1">
    <citation type="journal article" date="2007" name="Science">
        <title>The Chlamydomonas genome reveals the evolution of key animal and plant functions.</title>
        <authorList>
            <person name="Merchant S.S."/>
            <person name="Prochnik S.E."/>
            <person name="Vallon O."/>
            <person name="Harris E.H."/>
            <person name="Karpowicz S.J."/>
            <person name="Witman G.B."/>
            <person name="Terry A."/>
            <person name="Salamov A."/>
            <person name="Fritz-Laylin L.K."/>
            <person name="Marechal-Drouard L."/>
            <person name="Marshall W.F."/>
            <person name="Qu L.H."/>
            <person name="Nelson D.R."/>
            <person name="Sanderfoot A.A."/>
            <person name="Spalding M.H."/>
            <person name="Kapitonov V.V."/>
            <person name="Ren Q."/>
            <person name="Ferris P."/>
            <person name="Lindquist E."/>
            <person name="Shapiro H."/>
            <person name="Lucas S.M."/>
            <person name="Grimwood J."/>
            <person name="Schmutz J."/>
            <person name="Cardol P."/>
            <person name="Cerutti H."/>
            <person name="Chanfreau G."/>
            <person name="Chen C.L."/>
            <person name="Cognat V."/>
            <person name="Croft M.T."/>
            <person name="Dent R."/>
            <person name="Dutcher S."/>
            <person name="Fernandez E."/>
            <person name="Fukuzawa H."/>
            <person name="Gonzalez-Ballester D."/>
            <person name="Gonzalez-Halphen D."/>
            <person name="Hallmann A."/>
            <person name="Hanikenne M."/>
            <person name="Hippler M."/>
            <person name="Inwood W."/>
            <person name="Jabbari K."/>
            <person name="Kalanon M."/>
            <person name="Kuras R."/>
            <person name="Lefebvre P.A."/>
            <person name="Lemaire S.D."/>
            <person name="Lobanov A.V."/>
            <person name="Lohr M."/>
            <person name="Manuell A."/>
            <person name="Meier I."/>
            <person name="Mets L."/>
            <person name="Mittag M."/>
            <person name="Mittelmeier T."/>
            <person name="Moroney J.V."/>
            <person name="Moseley J."/>
            <person name="Napoli C."/>
            <person name="Nedelcu A.M."/>
            <person name="Niyogi K."/>
            <person name="Novoselov S.V."/>
            <person name="Paulsen I.T."/>
            <person name="Pazour G."/>
            <person name="Purton S."/>
            <person name="Ral J.P."/>
            <person name="Riano-Pachon D.M."/>
            <person name="Riekhof W."/>
            <person name="Rymarquis L."/>
            <person name="Schroda M."/>
            <person name="Stern D."/>
            <person name="Umen J."/>
            <person name="Willows R."/>
            <person name="Wilson N."/>
            <person name="Zimmer S.L."/>
            <person name="Allmer J."/>
            <person name="Balk J."/>
            <person name="Bisova K."/>
            <person name="Chen C.J."/>
            <person name="Elias M."/>
            <person name="Gendler K."/>
            <person name="Hauser C."/>
            <person name="Lamb M.R."/>
            <person name="Ledford H."/>
            <person name="Long J.C."/>
            <person name="Minagawa J."/>
            <person name="Page M.D."/>
            <person name="Pan J."/>
            <person name="Pootakham W."/>
            <person name="Roje S."/>
            <person name="Rose A."/>
            <person name="Stahlberg E."/>
            <person name="Terauchi A.M."/>
            <person name="Yang P."/>
            <person name="Ball S."/>
            <person name="Bowler C."/>
            <person name="Dieckmann C.L."/>
            <person name="Gladyshev V.N."/>
            <person name="Green P."/>
            <person name="Jorgensen R."/>
            <person name="Mayfield S."/>
            <person name="Mueller-Roeber B."/>
            <person name="Rajamani S."/>
            <person name="Sayre R.T."/>
            <person name="Brokstein P."/>
            <person name="Dubchak I."/>
            <person name="Goodstein D."/>
            <person name="Hornick L."/>
            <person name="Huang Y.W."/>
            <person name="Jhaveri J."/>
            <person name="Luo Y."/>
            <person name="Martinez D."/>
            <person name="Ngau W.C."/>
            <person name="Otillar B."/>
            <person name="Poliakov A."/>
            <person name="Porter A."/>
            <person name="Szajkowski L."/>
            <person name="Werner G."/>
            <person name="Zhou K."/>
            <person name="Grigoriev I.V."/>
            <person name="Rokhsar D.S."/>
            <person name="Grossman A.R."/>
        </authorList>
    </citation>
    <scope>NUCLEOTIDE SEQUENCE [LARGE SCALE GENOMIC DNA]</scope>
    <source>
        <strain evidence="12">CC-503</strain>
    </source>
</reference>
<feature type="region of interest" description="Disordered" evidence="8">
    <location>
        <begin position="649"/>
        <end position="695"/>
    </location>
</feature>
<accession>A0A2K3E3F4</accession>
<keyword evidence="3" id="KW-0378">Hydrolase</keyword>
<dbReference type="InterPro" id="IPR048392">
    <property type="entry name" value="MTR4-like_stalk"/>
</dbReference>
<feature type="compositionally biased region" description="Low complexity" evidence="8">
    <location>
        <begin position="21"/>
        <end position="41"/>
    </location>
</feature>
<dbReference type="OMA" id="IMLKNYN"/>
<dbReference type="GO" id="GO:0003724">
    <property type="term" value="F:RNA helicase activity"/>
    <property type="evidence" value="ECO:0000318"/>
    <property type="project" value="GO_Central"/>
</dbReference>
<dbReference type="FunFam" id="3.40.50.300:FF:000141">
    <property type="entry name" value="ATP-dependent RNA helicase DOB1"/>
    <property type="match status" value="1"/>
</dbReference>
<evidence type="ECO:0000256" key="6">
    <source>
        <dbReference type="ARBA" id="ARBA00023242"/>
    </source>
</evidence>
<dbReference type="OrthoDB" id="64767at2759"/>
<dbReference type="PROSITE" id="PS51192">
    <property type="entry name" value="HELICASE_ATP_BIND_1"/>
    <property type="match status" value="1"/>
</dbReference>
<feature type="compositionally biased region" description="Gly residues" evidence="8">
    <location>
        <begin position="315"/>
        <end position="335"/>
    </location>
</feature>
<feature type="region of interest" description="Disordered" evidence="8">
    <location>
        <begin position="1"/>
        <end position="41"/>
    </location>
</feature>
<dbReference type="InterPro" id="IPR027417">
    <property type="entry name" value="P-loop_NTPase"/>
</dbReference>
<name>A0A2K3E3F4_CHLRE</name>
<dbReference type="FunFam" id="1.20.1500.20:FF:000002">
    <property type="entry name" value="DEAD/DEAH box helicase, putative"/>
    <property type="match status" value="1"/>
</dbReference>
<keyword evidence="2" id="KW-0547">Nucleotide-binding</keyword>
<dbReference type="InterPro" id="IPR050699">
    <property type="entry name" value="RNA-DNA_Helicase"/>
</dbReference>
<evidence type="ECO:0000259" key="9">
    <source>
        <dbReference type="PROSITE" id="PS51192"/>
    </source>
</evidence>
<keyword evidence="4" id="KW-0347">Helicase</keyword>
<feature type="compositionally biased region" description="Pro residues" evidence="8">
    <location>
        <begin position="656"/>
        <end position="673"/>
    </location>
</feature>
<dbReference type="Gene3D" id="3.40.50.300">
    <property type="entry name" value="P-loop containing nucleotide triphosphate hydrolases"/>
    <property type="match status" value="2"/>
</dbReference>
<dbReference type="KEGG" id="cre:CHLRE_02g117900v5"/>
<dbReference type="STRING" id="3055.A0A2K3E3F4"/>
<dbReference type="InterPro" id="IPR025696">
    <property type="entry name" value="Beta-barrel_MTR4"/>
</dbReference>
<sequence>MSSGGAAVGAAGKRPAEPTDADGLSAGAAPDAAVAPAAKAPRLTEQRVAALPVGANLVEVDGKSCTHEVAWPPGQQGSLLPPPARAGPPARVYPFKIDPFQQVAVNCLEAGHSVMVAAHTSAGKTVVAEYAFAMALRDKTRVVYTSPLKALSNQKYRELAEEFVDVGLMTGDVTINPNASCLVMTTEILRSMLYRGSEVVREVQLVVYDEIHYLRDKERGVVWEESIILAPKQARFVFLSATIPNAREFAEWVSKTHNSPCHVVYTDYRPTPLQHYVFPAGGDGLYMVVDERGVFRDDNFNKAVAVLTETDPSGKGSGKGAKGGGGGAGGGGGGGGANGVAPAGSVESGKSDIFKLVRMIMERNYDPVIVFSFSKRECEALASQMAPLELNSEDEKALVGNIYWSAMECLSQDDQRLPQIVSMLPMLQRGIGVHHSGLLPIVKEVVEILFQEGLLKCLFATETFSTGLNMPAKTVVFTNVKKYDGGAFRWITSGEYIQMSGRAGRRGLDDRGVVILMLDQRLEPPVAKEMIKGAPDTLYSAFHLGYNMLLGLMRVEGAEPEQLMAASFRQFQTERSLPALEARVAALEAARDAIVIEDEAGVRQYFALLDQLAGLRAALRQLLNDPKVALPFLQPGRLVRLLPEPPEMARPLPEFSEPPAPGAAPAPPPPADPPASTSGKGPAAAPVPEGGGGEAVVSEVTHGVWGAVVNFERVGGKKEGGDGDDKKGKKGVGGTFIVDVLVNTAQPPGGAGGAGASTSGALPRGTPVRLLPPGDKSGVPMVVTFSINQIDRLSSVRIYLQKDLRPLDARKAGVSGLAEALVRLAAAGGKAGGGRVPLLDPEDDMKIKDKTARKTQSKMESVEALLAKHPLATSLGAAELRARLGALQRRGAAEEAVAAARREAKAATSLILKDELKARQRVLRRLAYVDGEGVVSVKGRLAASLTAGGDELVLAELVFGGAFNGMGLEALAAACSCFVFQEKGGAGGGPKLREELVGALAAVKDAARRVAKVELECKMALDCGPHGGSVSAAAGSSTGPDPLDEYLSKFRPDLMEPVAAWVRGAKFAELAKMTSVFEGSLVRAIRRLEELLRQLGEGLRGIGEVALAERFEAARERIKRDIIFAASLYL</sequence>
<dbReference type="CDD" id="cd18795">
    <property type="entry name" value="SF2_C_Ski2"/>
    <property type="match status" value="1"/>
</dbReference>
<gene>
    <name evidence="11" type="ORF">CHLRE_02g117900v5</name>
</gene>
<keyword evidence="5" id="KW-0067">ATP-binding</keyword>
<evidence type="ECO:0000256" key="5">
    <source>
        <dbReference type="ARBA" id="ARBA00022840"/>
    </source>
</evidence>
<feature type="region of interest" description="Disordered" evidence="8">
    <location>
        <begin position="311"/>
        <end position="335"/>
    </location>
</feature>
<dbReference type="Proteomes" id="UP000006906">
    <property type="component" value="Chromosome 2"/>
</dbReference>
<dbReference type="PANTHER" id="PTHR12131">
    <property type="entry name" value="ATP-DEPENDENT RNA AND DNA HELICASE"/>
    <property type="match status" value="1"/>
</dbReference>
<dbReference type="GO" id="GO:0016787">
    <property type="term" value="F:hydrolase activity"/>
    <property type="evidence" value="ECO:0007669"/>
    <property type="project" value="UniProtKB-KW"/>
</dbReference>
<dbReference type="InParanoid" id="A0A2K3E3F4"/>
<dbReference type="Gene3D" id="2.40.30.300">
    <property type="match status" value="1"/>
</dbReference>
<proteinExistence type="inferred from homology"/>
<comment type="subcellular location">
    <subcellularLocation>
        <location evidence="1">Nucleus</location>
    </subcellularLocation>
</comment>
<dbReference type="GeneID" id="5727993"/>
<dbReference type="GO" id="GO:0005524">
    <property type="term" value="F:ATP binding"/>
    <property type="evidence" value="ECO:0007669"/>
    <property type="project" value="UniProtKB-KW"/>
</dbReference>
<dbReference type="SMART" id="SM00490">
    <property type="entry name" value="HELICc"/>
    <property type="match status" value="1"/>
</dbReference>
<feature type="domain" description="Helicase C-terminal" evidence="10">
    <location>
        <begin position="352"/>
        <end position="550"/>
    </location>
</feature>
<dbReference type="GO" id="GO:0006401">
    <property type="term" value="P:RNA catabolic process"/>
    <property type="evidence" value="ECO:0000318"/>
    <property type="project" value="GO_Central"/>
</dbReference>
<evidence type="ECO:0000256" key="1">
    <source>
        <dbReference type="ARBA" id="ARBA00004123"/>
    </source>
</evidence>
<evidence type="ECO:0000313" key="12">
    <source>
        <dbReference type="Proteomes" id="UP000006906"/>
    </source>
</evidence>
<dbReference type="FunFam" id="3.40.50.300:FF:000083">
    <property type="entry name" value="ATP-dependent RNA helicase DOB1"/>
    <property type="match status" value="1"/>
</dbReference>
<comment type="similarity">
    <text evidence="7">Belongs to the DExH box helicase family. SKI2 subfamily.</text>
</comment>
<organism evidence="11 12">
    <name type="scientific">Chlamydomonas reinhardtii</name>
    <name type="common">Chlamydomonas smithii</name>
    <dbReference type="NCBI Taxonomy" id="3055"/>
    <lineage>
        <taxon>Eukaryota</taxon>
        <taxon>Viridiplantae</taxon>
        <taxon>Chlorophyta</taxon>
        <taxon>core chlorophytes</taxon>
        <taxon>Chlorophyceae</taxon>
        <taxon>CS clade</taxon>
        <taxon>Chlamydomonadales</taxon>
        <taxon>Chlamydomonadaceae</taxon>
        <taxon>Chlamydomonas</taxon>
    </lineage>
</organism>
<dbReference type="Pfam" id="PF21408">
    <property type="entry name" value="MTR4-like_stalk"/>
    <property type="match status" value="1"/>
</dbReference>
<dbReference type="PROSITE" id="PS51194">
    <property type="entry name" value="HELICASE_CTER"/>
    <property type="match status" value="1"/>
</dbReference>
<dbReference type="InterPro" id="IPR012961">
    <property type="entry name" value="Ski2/MTR4_C"/>
</dbReference>
<dbReference type="InterPro" id="IPR001650">
    <property type="entry name" value="Helicase_C-like"/>
</dbReference>
<dbReference type="GO" id="GO:0000460">
    <property type="term" value="P:maturation of 5.8S rRNA"/>
    <property type="evidence" value="ECO:0000318"/>
    <property type="project" value="GO_Central"/>
</dbReference>
<dbReference type="PIRSF" id="PIRSF005198">
    <property type="entry name" value="Antiviral_helicase_SKI2"/>
    <property type="match status" value="1"/>
</dbReference>
<dbReference type="Pfam" id="PF08148">
    <property type="entry name" value="DSHCT"/>
    <property type="match status" value="1"/>
</dbReference>
<dbReference type="GO" id="GO:0003723">
    <property type="term" value="F:RNA binding"/>
    <property type="evidence" value="ECO:0007669"/>
    <property type="project" value="InterPro"/>
</dbReference>
<dbReference type="Pfam" id="PF13234">
    <property type="entry name" value="MTR4_beta-barrel"/>
    <property type="match status" value="1"/>
</dbReference>
<evidence type="ECO:0000256" key="7">
    <source>
        <dbReference type="ARBA" id="ARBA00061045"/>
    </source>
</evidence>
<dbReference type="SMART" id="SM00487">
    <property type="entry name" value="DEXDc"/>
    <property type="match status" value="1"/>
</dbReference>
<dbReference type="SMART" id="SM01142">
    <property type="entry name" value="DSHCT"/>
    <property type="match status" value="1"/>
</dbReference>
<dbReference type="ExpressionAtlas" id="A0A2K3E3F4">
    <property type="expression patterns" value="baseline and differential"/>
</dbReference>
<dbReference type="InterPro" id="IPR011545">
    <property type="entry name" value="DEAD/DEAH_box_helicase_dom"/>
</dbReference>
<evidence type="ECO:0000259" key="10">
    <source>
        <dbReference type="PROSITE" id="PS51194"/>
    </source>
</evidence>
<evidence type="ECO:0000256" key="8">
    <source>
        <dbReference type="SAM" id="MobiDB-lite"/>
    </source>
</evidence>
<protein>
    <submittedName>
        <fullName evidence="11">Uncharacterized protein</fullName>
    </submittedName>
</protein>
<feature type="domain" description="Helicase ATP-binding" evidence="9">
    <location>
        <begin position="105"/>
        <end position="261"/>
    </location>
</feature>
<dbReference type="Pfam" id="PF00271">
    <property type="entry name" value="Helicase_C"/>
    <property type="match status" value="1"/>
</dbReference>
<dbReference type="InterPro" id="IPR014001">
    <property type="entry name" value="Helicase_ATP-bd"/>
</dbReference>
<dbReference type="GO" id="GO:0031499">
    <property type="term" value="C:TRAMP complex"/>
    <property type="evidence" value="ECO:0000318"/>
    <property type="project" value="GO_Central"/>
</dbReference>
<dbReference type="SUPFAM" id="SSF52540">
    <property type="entry name" value="P-loop containing nucleoside triphosphate hydrolases"/>
    <property type="match status" value="1"/>
</dbReference>
<feature type="compositionally biased region" description="Low complexity" evidence="8">
    <location>
        <begin position="1"/>
        <end position="12"/>
    </location>
</feature>
<evidence type="ECO:0000256" key="2">
    <source>
        <dbReference type="ARBA" id="ARBA00022741"/>
    </source>
</evidence>
<dbReference type="Pfam" id="PF00270">
    <property type="entry name" value="DEAD"/>
    <property type="match status" value="1"/>
</dbReference>
<dbReference type="PANTHER" id="PTHR12131:SF25">
    <property type="entry name" value="DEXH-BOX ATP-DEPENDENT RNA HELICASE DEXH9"/>
    <property type="match status" value="1"/>
</dbReference>
<dbReference type="Gene3D" id="1.10.3380.30">
    <property type="match status" value="1"/>
</dbReference>
<dbReference type="RefSeq" id="XP_042927640.1">
    <property type="nucleotide sequence ID" value="XM_043060006.1"/>
</dbReference>
<keyword evidence="6" id="KW-0539">Nucleus</keyword>
<evidence type="ECO:0000256" key="4">
    <source>
        <dbReference type="ARBA" id="ARBA00022806"/>
    </source>
</evidence>
<evidence type="ECO:0000313" key="11">
    <source>
        <dbReference type="EMBL" id="PNW87322.1"/>
    </source>
</evidence>
<dbReference type="FunCoup" id="A0A2K3E3F4">
    <property type="interactions" value="2041"/>
</dbReference>